<accession>A0A2I0UMW9</accession>
<dbReference type="AlphaFoldDB" id="A0A2I0UMW9"/>
<reference evidence="3" key="2">
    <citation type="submission" date="2017-12" db="EMBL/GenBank/DDBJ databases">
        <title>Genome sequence of the Bar-tailed Godwit (Limosa lapponica baueri).</title>
        <authorList>
            <person name="Lima N.C.B."/>
            <person name="Parody-Merino A.M."/>
            <person name="Battley P.F."/>
            <person name="Fidler A.E."/>
            <person name="Prosdocimi F."/>
        </authorList>
    </citation>
    <scope>NUCLEOTIDE SEQUENCE [LARGE SCALE GENOMIC DNA]</scope>
</reference>
<proteinExistence type="predicted"/>
<keyword evidence="1" id="KW-0175">Coiled coil</keyword>
<evidence type="ECO:0000256" key="1">
    <source>
        <dbReference type="SAM" id="Coils"/>
    </source>
</evidence>
<organism evidence="2 3">
    <name type="scientific">Limosa lapponica baueri</name>
    <dbReference type="NCBI Taxonomy" id="1758121"/>
    <lineage>
        <taxon>Eukaryota</taxon>
        <taxon>Metazoa</taxon>
        <taxon>Chordata</taxon>
        <taxon>Craniata</taxon>
        <taxon>Vertebrata</taxon>
        <taxon>Euteleostomi</taxon>
        <taxon>Archelosauria</taxon>
        <taxon>Archosauria</taxon>
        <taxon>Dinosauria</taxon>
        <taxon>Saurischia</taxon>
        <taxon>Theropoda</taxon>
        <taxon>Coelurosauria</taxon>
        <taxon>Aves</taxon>
        <taxon>Neognathae</taxon>
        <taxon>Neoaves</taxon>
        <taxon>Charadriiformes</taxon>
        <taxon>Scolopacidae</taxon>
        <taxon>Limosa</taxon>
    </lineage>
</organism>
<evidence type="ECO:0000313" key="3">
    <source>
        <dbReference type="Proteomes" id="UP000233556"/>
    </source>
</evidence>
<reference evidence="3" key="1">
    <citation type="submission" date="2017-11" db="EMBL/GenBank/DDBJ databases">
        <authorList>
            <person name="Lima N.C."/>
            <person name="Parody-Merino A.M."/>
            <person name="Battley P.F."/>
            <person name="Fidler A.E."/>
            <person name="Prosdocimi F."/>
        </authorList>
    </citation>
    <scope>NUCLEOTIDE SEQUENCE [LARGE SCALE GENOMIC DNA]</scope>
</reference>
<name>A0A2I0UMW9_LIMLA</name>
<sequence>MEGSGDNTCVRCEQVNDLLSLVAQLKDEVERLRSIRECEREIDWKQAWESTSTSPLATNLSQRHVLTKHDLNLEEIFDSWCPMEGHLPLRCVKIVGQ</sequence>
<dbReference type="Proteomes" id="UP000233556">
    <property type="component" value="Unassembled WGS sequence"/>
</dbReference>
<dbReference type="EMBL" id="KZ505679">
    <property type="protein sequence ID" value="PKU47384.1"/>
    <property type="molecule type" value="Genomic_DNA"/>
</dbReference>
<feature type="coiled-coil region" evidence="1">
    <location>
        <begin position="15"/>
        <end position="42"/>
    </location>
</feature>
<evidence type="ECO:0000313" key="2">
    <source>
        <dbReference type="EMBL" id="PKU47384.1"/>
    </source>
</evidence>
<keyword evidence="3" id="KW-1185">Reference proteome</keyword>
<gene>
    <name evidence="2" type="ORF">llap_2286</name>
</gene>
<protein>
    <submittedName>
        <fullName evidence="2">Uncharacterized protein</fullName>
    </submittedName>
</protein>